<dbReference type="InterPro" id="IPR007492">
    <property type="entry name" value="LytTR_DNA-bd_dom"/>
</dbReference>
<dbReference type="PANTHER" id="PTHR37299:SF1">
    <property type="entry name" value="STAGE 0 SPORULATION PROTEIN A HOMOLOG"/>
    <property type="match status" value="1"/>
</dbReference>
<evidence type="ECO:0000313" key="5">
    <source>
        <dbReference type="Proteomes" id="UP000092967"/>
    </source>
</evidence>
<dbReference type="InterPro" id="IPR011006">
    <property type="entry name" value="CheY-like_superfamily"/>
</dbReference>
<feature type="domain" description="HTH LytTR-type" evidence="3">
    <location>
        <begin position="145"/>
        <end position="248"/>
    </location>
</feature>
<dbReference type="SMART" id="SM00850">
    <property type="entry name" value="LytTR"/>
    <property type="match status" value="1"/>
</dbReference>
<feature type="domain" description="Response regulatory" evidence="2">
    <location>
        <begin position="4"/>
        <end position="117"/>
    </location>
</feature>
<dbReference type="SMART" id="SM00448">
    <property type="entry name" value="REC"/>
    <property type="match status" value="1"/>
</dbReference>
<dbReference type="AlphaFoldDB" id="A0A1B1Y8Y3"/>
<dbReference type="Proteomes" id="UP000092967">
    <property type="component" value="Chromosome"/>
</dbReference>
<dbReference type="PROSITE" id="PS50930">
    <property type="entry name" value="HTH_LYTTR"/>
    <property type="match status" value="1"/>
</dbReference>
<dbReference type="InterPro" id="IPR046947">
    <property type="entry name" value="LytR-like"/>
</dbReference>
<evidence type="ECO:0008006" key="6">
    <source>
        <dbReference type="Google" id="ProtNLM"/>
    </source>
</evidence>
<name>A0A1B1Y8Y3_9FLAO</name>
<dbReference type="Pfam" id="PF04397">
    <property type="entry name" value="LytTR"/>
    <property type="match status" value="1"/>
</dbReference>
<dbReference type="STRING" id="1790137.AXE80_13480"/>
<organism evidence="4 5">
    <name type="scientific">Wenyingzhuangia fucanilytica</name>
    <dbReference type="NCBI Taxonomy" id="1790137"/>
    <lineage>
        <taxon>Bacteria</taxon>
        <taxon>Pseudomonadati</taxon>
        <taxon>Bacteroidota</taxon>
        <taxon>Flavobacteriia</taxon>
        <taxon>Flavobacteriales</taxon>
        <taxon>Flavobacteriaceae</taxon>
        <taxon>Wenyingzhuangia</taxon>
    </lineage>
</organism>
<dbReference type="Pfam" id="PF00072">
    <property type="entry name" value="Response_reg"/>
    <property type="match status" value="1"/>
</dbReference>
<dbReference type="InterPro" id="IPR001789">
    <property type="entry name" value="Sig_transdc_resp-reg_receiver"/>
</dbReference>
<gene>
    <name evidence="4" type="ORF">AXE80_13480</name>
</gene>
<accession>A0A1B1Y8Y3</accession>
<dbReference type="SUPFAM" id="SSF52172">
    <property type="entry name" value="CheY-like"/>
    <property type="match status" value="1"/>
</dbReference>
<dbReference type="PROSITE" id="PS50110">
    <property type="entry name" value="RESPONSE_REGULATORY"/>
    <property type="match status" value="1"/>
</dbReference>
<dbReference type="KEGG" id="wfu:AXE80_13480"/>
<dbReference type="PANTHER" id="PTHR37299">
    <property type="entry name" value="TRANSCRIPTIONAL REGULATOR-RELATED"/>
    <property type="match status" value="1"/>
</dbReference>
<evidence type="ECO:0000313" key="4">
    <source>
        <dbReference type="EMBL" id="ANW97240.1"/>
    </source>
</evidence>
<reference evidence="4 5" key="1">
    <citation type="submission" date="2016-02" db="EMBL/GenBank/DDBJ databases">
        <authorList>
            <person name="Wen L."/>
            <person name="He K."/>
            <person name="Yang H."/>
        </authorList>
    </citation>
    <scope>NUCLEOTIDE SEQUENCE [LARGE SCALE GENOMIC DNA]</scope>
    <source>
        <strain evidence="4 5">CZ1127</strain>
    </source>
</reference>
<keyword evidence="1" id="KW-0597">Phosphoprotein</keyword>
<dbReference type="Gene3D" id="2.40.50.1020">
    <property type="entry name" value="LytTr DNA-binding domain"/>
    <property type="match status" value="1"/>
</dbReference>
<dbReference type="GO" id="GO:0003677">
    <property type="term" value="F:DNA binding"/>
    <property type="evidence" value="ECO:0007669"/>
    <property type="project" value="InterPro"/>
</dbReference>
<proteinExistence type="predicted"/>
<dbReference type="GO" id="GO:0000156">
    <property type="term" value="F:phosphorelay response regulator activity"/>
    <property type="evidence" value="ECO:0007669"/>
    <property type="project" value="InterPro"/>
</dbReference>
<protein>
    <recommendedName>
        <fullName evidence="6">Two-component system response regulator</fullName>
    </recommendedName>
</protein>
<feature type="modified residue" description="4-aspartylphosphate" evidence="1">
    <location>
        <position position="56"/>
    </location>
</feature>
<evidence type="ECO:0000259" key="2">
    <source>
        <dbReference type="PROSITE" id="PS50110"/>
    </source>
</evidence>
<sequence>MMINCILIDDEVHNLENLEWLLNKNCPLVNIVGKANSAKEGIELIKQHQPDLVFLDIEMPHKNGFAMLESIDHINFEVIFVTAYNQYALKAIKFCALDYLMKPVAIQDLKEAVNRVENIISKKNENQKLKILVDNFSNNHQTKKIALPTSEELFFVAIDEIIRCKSENNYTVFYLINGDTILVSKTLKEWDDLLSSHHFIRTHQSHLINSIHVKSYVKKDGGYILMNDDSTISVSRNKKEDILNKLASLHKF</sequence>
<dbReference type="Gene3D" id="3.40.50.2300">
    <property type="match status" value="1"/>
</dbReference>
<dbReference type="EMBL" id="CP014224">
    <property type="protein sequence ID" value="ANW97240.1"/>
    <property type="molecule type" value="Genomic_DNA"/>
</dbReference>
<dbReference type="RefSeq" id="WP_068828256.1">
    <property type="nucleotide sequence ID" value="NZ_CP014224.1"/>
</dbReference>
<dbReference type="OrthoDB" id="2168082at2"/>
<keyword evidence="5" id="KW-1185">Reference proteome</keyword>
<evidence type="ECO:0000259" key="3">
    <source>
        <dbReference type="PROSITE" id="PS50930"/>
    </source>
</evidence>
<evidence type="ECO:0000256" key="1">
    <source>
        <dbReference type="PROSITE-ProRule" id="PRU00169"/>
    </source>
</evidence>